<keyword evidence="3" id="KW-1185">Reference proteome</keyword>
<accession>Q2W504</accession>
<organism evidence="2 3">
    <name type="scientific">Paramagnetospirillum magneticum (strain ATCC 700264 / AMB-1)</name>
    <name type="common">Magnetospirillum magneticum</name>
    <dbReference type="NCBI Taxonomy" id="342108"/>
    <lineage>
        <taxon>Bacteria</taxon>
        <taxon>Pseudomonadati</taxon>
        <taxon>Pseudomonadota</taxon>
        <taxon>Alphaproteobacteria</taxon>
        <taxon>Rhodospirillales</taxon>
        <taxon>Magnetospirillaceae</taxon>
        <taxon>Paramagnetospirillum</taxon>
    </lineage>
</organism>
<dbReference type="PROSITE" id="PS51257">
    <property type="entry name" value="PROKAR_LIPOPROTEIN"/>
    <property type="match status" value="1"/>
</dbReference>
<protein>
    <recommendedName>
        <fullName evidence="4">Lipoprotein</fullName>
    </recommendedName>
</protein>
<evidence type="ECO:0008006" key="4">
    <source>
        <dbReference type="Google" id="ProtNLM"/>
    </source>
</evidence>
<dbReference type="OrthoDB" id="7360636at2"/>
<dbReference type="RefSeq" id="WP_011384665.1">
    <property type="nucleotide sequence ID" value="NC_007626.1"/>
</dbReference>
<evidence type="ECO:0000313" key="2">
    <source>
        <dbReference type="EMBL" id="BAE51071.1"/>
    </source>
</evidence>
<proteinExistence type="predicted"/>
<dbReference type="EMBL" id="AP007255">
    <property type="protein sequence ID" value="BAE51071.1"/>
    <property type="molecule type" value="Genomic_DNA"/>
</dbReference>
<dbReference type="AlphaFoldDB" id="Q2W504"/>
<reference evidence="2 3" key="1">
    <citation type="journal article" date="2005" name="DNA Res.">
        <title>Complete genome sequence of the facultative anaerobic magnetotactic bacterium Magnetospirillum sp. strain AMB-1.</title>
        <authorList>
            <person name="Matsunaga T."/>
            <person name="Okamura Y."/>
            <person name="Fukuda Y."/>
            <person name="Wahyudi A.T."/>
            <person name="Murase Y."/>
            <person name="Takeyama H."/>
        </authorList>
    </citation>
    <scope>NUCLEOTIDE SEQUENCE [LARGE SCALE GENOMIC DNA]</scope>
    <source>
        <strain evidence="3">ATCC 700264 / AMB-1</strain>
    </source>
</reference>
<feature type="chain" id="PRO_5004218199" description="Lipoprotein" evidence="1">
    <location>
        <begin position="18"/>
        <end position="103"/>
    </location>
</feature>
<dbReference type="Proteomes" id="UP000007058">
    <property type="component" value="Chromosome"/>
</dbReference>
<gene>
    <name evidence="2" type="ordered locus">amb2267</name>
</gene>
<dbReference type="STRING" id="342108.amb2267"/>
<feature type="signal peptide" evidence="1">
    <location>
        <begin position="1"/>
        <end position="17"/>
    </location>
</feature>
<dbReference type="KEGG" id="mag:amb2267"/>
<name>Q2W504_PARM1</name>
<evidence type="ECO:0000256" key="1">
    <source>
        <dbReference type="SAM" id="SignalP"/>
    </source>
</evidence>
<dbReference type="HOGENOM" id="CLU_2260354_0_0_5"/>
<sequence>MRRAVMTLLLFSLGACAEVTTFRKSDGSVYHHVNCGDTLKLESCRSAAERTCPNGFGRIAVSADGDNVAARQCAIDNEERRRDGEPELKCPQIRQTDNFFVCK</sequence>
<evidence type="ECO:0000313" key="3">
    <source>
        <dbReference type="Proteomes" id="UP000007058"/>
    </source>
</evidence>
<keyword evidence="1" id="KW-0732">Signal</keyword>